<evidence type="ECO:0000256" key="1">
    <source>
        <dbReference type="SAM" id="SignalP"/>
    </source>
</evidence>
<dbReference type="InterPro" id="IPR032675">
    <property type="entry name" value="LRR_dom_sf"/>
</dbReference>
<name>A0A938WMJ2_9BACT</name>
<keyword evidence="4" id="KW-1185">Reference proteome</keyword>
<dbReference type="Pfam" id="PF13306">
    <property type="entry name" value="LRR_5"/>
    <property type="match status" value="2"/>
</dbReference>
<protein>
    <submittedName>
        <fullName evidence="3">Leucine-rich repeat protein</fullName>
    </submittedName>
</protein>
<dbReference type="Gene3D" id="2.60.40.1080">
    <property type="match status" value="1"/>
</dbReference>
<feature type="domain" description="BIG2" evidence="2">
    <location>
        <begin position="187"/>
        <end position="231"/>
    </location>
</feature>
<dbReference type="RefSeq" id="WP_205109405.1">
    <property type="nucleotide sequence ID" value="NZ_JACJJL010000011.1"/>
</dbReference>
<evidence type="ECO:0000313" key="3">
    <source>
        <dbReference type="EMBL" id="MBM6661702.1"/>
    </source>
</evidence>
<dbReference type="Pfam" id="PF02368">
    <property type="entry name" value="Big_2"/>
    <property type="match status" value="1"/>
</dbReference>
<evidence type="ECO:0000259" key="2">
    <source>
        <dbReference type="Pfam" id="PF02368"/>
    </source>
</evidence>
<dbReference type="PANTHER" id="PTHR45661">
    <property type="entry name" value="SURFACE ANTIGEN"/>
    <property type="match status" value="1"/>
</dbReference>
<dbReference type="SUPFAM" id="SSF49373">
    <property type="entry name" value="Invasin/intimin cell-adhesion fragments"/>
    <property type="match status" value="1"/>
</dbReference>
<dbReference type="InterPro" id="IPR026906">
    <property type="entry name" value="LRR_5"/>
</dbReference>
<sequence length="1205" mass="131116">MRKTLQLALLCMLMAVCTGMKAETTVTFDFTGDEAYGLPLSTNDNGAAYNADPAECINGEVNITLSGRTRWWGNDSGNELRLYANSSIAISVDAGKLISRVAIEGKNLNTDNLSIPNGTFADGVWTGSADTVFIYPTVSSGNVPIGSISITYEDGGGKPKPQLGFSRNEATATIGEPFTAPTLTCPESAKVAYSSSDKDVATVDQTTGMVTLVGPGTTVITARVGETEEHAAASASYNLHVVTKAGADSLSVVLKDNSEPITFTNDEDNPWTIEDGYIQNGNVKKNNSSSCLTGTFTIGKTSMFVFDKYVHRIDNSTSSNLYHYLNFNVNGKQVFSQNNQTGWSQYTMLLEPGTYTVQWIDTVSNSTNTYYSKLRKMELTSDVIDINVTTPGSLGVEVLYVVNTLGDVRLLKVSGTINSTDWANIKQMKNLVWIDLAEAKFDAVPDNAFNGLRNLIRTDLPEGATSIGEYAYRGTKINTIEIPATVRSIGRYAFAETGLKEITFAEGSQLQTIGDRAFYLCTSLTEFIMPNTVTELTSEDNNVYNSASTFEGCTSLYRLHFSDALNSINRYTCKSCTKLTDLHLPKQLIAIRNEAFYETESLRHVEFPDGVKTIEDYAFEYSGVDSVCLPVKMTNLGYRAFQYCNNLKYIELPSYIGSYDRNFEDCPAVETVVCKSATPPSISNDPFQDGASKGNMTLIVPSFAVVNYKLDTYWYQFGSILEGEDVGYWKITSALSLTNNRRMDGKPDIDLYYGGKFTVGGNAPMETAQMKFFVSETNPGLLVNDCADFTADSVNTYFNVEYNRWYFITPLHDVALDKVTHSANASFVFRYYDGAARATNGTGNSWKNVDTDTLRAGQGYIFQCNANGTITLPADAGAHPQVFATTDVTMPLHAFEATSTANAGWNYVGNPYPAYFDIYYMDFTAPITVWADNTYRAYSIVDDKYALRPMQAFFVQKPEAVDNIIFHKEGRQLSSEIVVKATSPRMAPPASASRHLFDIAITDGTYSDQTRVVVNPNALPGYERGCDASKFMSINADVPQVMTADADGNTYAINERPVAAGATVAMGYKAAKAGFYTISVPRADGTALLHDKLLGITADISSNGYSFYSGATDGTDFNRFELSFEPTGQTPTAIDGTPAGTEAAVTGAEGYICVSGEAGAAVSIWAADGRTLHSGKLGTTPLRINLPAGIYVVGINGRTQKTIVY</sequence>
<keyword evidence="1" id="KW-0732">Signal</keyword>
<dbReference type="Proteomes" id="UP000764045">
    <property type="component" value="Unassembled WGS sequence"/>
</dbReference>
<comment type="caution">
    <text evidence="3">The sequence shown here is derived from an EMBL/GenBank/DDBJ whole genome shotgun (WGS) entry which is preliminary data.</text>
</comment>
<reference evidence="3 4" key="1">
    <citation type="journal article" date="2021" name="Sci. Rep.">
        <title>The distribution of antibiotic resistance genes in chicken gut microbiota commensals.</title>
        <authorList>
            <person name="Juricova H."/>
            <person name="Matiasovicova J."/>
            <person name="Kubasova T."/>
            <person name="Cejkova D."/>
            <person name="Rychlik I."/>
        </authorList>
    </citation>
    <scope>NUCLEOTIDE SEQUENCE [LARGE SCALE GENOMIC DNA]</scope>
    <source>
        <strain evidence="3 4">An819</strain>
    </source>
</reference>
<proteinExistence type="predicted"/>
<feature type="chain" id="PRO_5036704518" evidence="1">
    <location>
        <begin position="23"/>
        <end position="1205"/>
    </location>
</feature>
<dbReference type="PANTHER" id="PTHR45661:SF3">
    <property type="entry name" value="IG-LIKE DOMAIN-CONTAINING PROTEIN"/>
    <property type="match status" value="1"/>
</dbReference>
<organism evidence="3 4">
    <name type="scientific">Marseilla massiliensis</name>
    <dbReference type="NCBI Taxonomy" id="1841864"/>
    <lineage>
        <taxon>Bacteria</taxon>
        <taxon>Pseudomonadati</taxon>
        <taxon>Bacteroidota</taxon>
        <taxon>Bacteroidia</taxon>
        <taxon>Bacteroidales</taxon>
        <taxon>Prevotellaceae</taxon>
        <taxon>Marseilla</taxon>
    </lineage>
</organism>
<dbReference type="EMBL" id="JACJJL010000011">
    <property type="protein sequence ID" value="MBM6661702.1"/>
    <property type="molecule type" value="Genomic_DNA"/>
</dbReference>
<dbReference type="Gene3D" id="3.80.10.10">
    <property type="entry name" value="Ribonuclease Inhibitor"/>
    <property type="match status" value="2"/>
</dbReference>
<dbReference type="SUPFAM" id="SSF52058">
    <property type="entry name" value="L domain-like"/>
    <property type="match status" value="1"/>
</dbReference>
<dbReference type="AlphaFoldDB" id="A0A938WMJ2"/>
<dbReference type="InterPro" id="IPR053139">
    <property type="entry name" value="Surface_bspA-like"/>
</dbReference>
<gene>
    <name evidence="3" type="ORF">H6B30_08060</name>
</gene>
<accession>A0A938WMJ2</accession>
<feature type="signal peptide" evidence="1">
    <location>
        <begin position="1"/>
        <end position="22"/>
    </location>
</feature>
<dbReference type="InterPro" id="IPR003343">
    <property type="entry name" value="Big_2"/>
</dbReference>
<evidence type="ECO:0000313" key="4">
    <source>
        <dbReference type="Proteomes" id="UP000764045"/>
    </source>
</evidence>
<dbReference type="InterPro" id="IPR008964">
    <property type="entry name" value="Invasin/intimin_cell_adhesion"/>
</dbReference>